<protein>
    <submittedName>
        <fullName evidence="1">Transcriptional regulator</fullName>
    </submittedName>
</protein>
<dbReference type="Proteomes" id="UP001296943">
    <property type="component" value="Unassembled WGS sequence"/>
</dbReference>
<organism evidence="1 2">
    <name type="scientific">Aquibacillus albus</name>
    <dbReference type="NCBI Taxonomy" id="1168171"/>
    <lineage>
        <taxon>Bacteria</taxon>
        <taxon>Bacillati</taxon>
        <taxon>Bacillota</taxon>
        <taxon>Bacilli</taxon>
        <taxon>Bacillales</taxon>
        <taxon>Bacillaceae</taxon>
        <taxon>Aquibacillus</taxon>
    </lineage>
</organism>
<comment type="caution">
    <text evidence="1">The sequence shown here is derived from an EMBL/GenBank/DDBJ whole genome shotgun (WGS) entry which is preliminary data.</text>
</comment>
<keyword evidence="2" id="KW-1185">Reference proteome</keyword>
<evidence type="ECO:0000313" key="2">
    <source>
        <dbReference type="Proteomes" id="UP001296943"/>
    </source>
</evidence>
<sequence length="44" mass="5376">MKTRIDNFYLLLKTEAEESLNRILNDKERDFLKWIAAKYNDSIR</sequence>
<accession>A0ABS2N5U8</accession>
<dbReference type="EMBL" id="JAFBDR010000035">
    <property type="protein sequence ID" value="MBM7573516.1"/>
    <property type="molecule type" value="Genomic_DNA"/>
</dbReference>
<evidence type="ECO:0000313" key="1">
    <source>
        <dbReference type="EMBL" id="MBM7573516.1"/>
    </source>
</evidence>
<reference evidence="1 2" key="1">
    <citation type="submission" date="2021-01" db="EMBL/GenBank/DDBJ databases">
        <title>Genomic Encyclopedia of Type Strains, Phase IV (KMG-IV): sequencing the most valuable type-strain genomes for metagenomic binning, comparative biology and taxonomic classification.</title>
        <authorList>
            <person name="Goeker M."/>
        </authorList>
    </citation>
    <scope>NUCLEOTIDE SEQUENCE [LARGE SCALE GENOMIC DNA]</scope>
    <source>
        <strain evidence="1 2">DSM 23711</strain>
    </source>
</reference>
<gene>
    <name evidence="1" type="ORF">JOC48_004080</name>
</gene>
<proteinExistence type="predicted"/>
<name>A0ABS2N5U8_9BACI</name>
<dbReference type="RefSeq" id="WP_275580784.1">
    <property type="nucleotide sequence ID" value="NZ_JAFBDR010000035.1"/>
</dbReference>